<organism evidence="2 3">
    <name type="scientific">Longimicrobium terrae</name>
    <dbReference type="NCBI Taxonomy" id="1639882"/>
    <lineage>
        <taxon>Bacteria</taxon>
        <taxon>Pseudomonadati</taxon>
        <taxon>Gemmatimonadota</taxon>
        <taxon>Longimicrobiia</taxon>
        <taxon>Longimicrobiales</taxon>
        <taxon>Longimicrobiaceae</taxon>
        <taxon>Longimicrobium</taxon>
    </lineage>
</organism>
<dbReference type="InterPro" id="IPR050662">
    <property type="entry name" value="Sec-metab_biosynth-thioest"/>
</dbReference>
<dbReference type="GO" id="GO:0016787">
    <property type="term" value="F:hydrolase activity"/>
    <property type="evidence" value="ECO:0007669"/>
    <property type="project" value="UniProtKB-KW"/>
</dbReference>
<evidence type="ECO:0000259" key="1">
    <source>
        <dbReference type="SMART" id="SM00849"/>
    </source>
</evidence>
<dbReference type="Pfam" id="PF00753">
    <property type="entry name" value="Lactamase_B"/>
    <property type="match status" value="1"/>
</dbReference>
<keyword evidence="3" id="KW-1185">Reference proteome</keyword>
<name>A0A841GWP9_9BACT</name>
<dbReference type="PANTHER" id="PTHR23131">
    <property type="entry name" value="ENDORIBONUCLEASE LACTB2"/>
    <property type="match status" value="1"/>
</dbReference>
<sequence length="376" mass="39161">MPATPAPWQPSTNFLASAAIRAIFHPTLLLIAGVHAGSATISHPARAASEPPAVPQVAPGVWRVTTPLPFRPTQVHAWVVQLADGGAMLVDGGLNTPEAWSALDAGVHAAAGGWDAVRIHVVTHMHMDHVGLAARAAQASGATVVMHRLDVERMAHAAAHPDDEADYRAALLRRAGAPDEVLRAVEAARQGAEGLAPPVAADVMLDGESGELDGAPGWRWLWTPGHTAGHLSLFRAEDGVLIAGDAVLPRITPTLGVNRQRADPVGDYGAALHRLLALAPSLVLPGHGDPIADGSGRIAELLAAADAESDTVAGLLGDDGLTCWQVVDRRYPGREMGVSTRMLAVRETLAHLDRLAAAGRAVVAEDEHGAARFAAR</sequence>
<evidence type="ECO:0000313" key="2">
    <source>
        <dbReference type="EMBL" id="MBB6068806.1"/>
    </source>
</evidence>
<feature type="domain" description="Metallo-beta-lactamase" evidence="1">
    <location>
        <begin position="74"/>
        <end position="287"/>
    </location>
</feature>
<accession>A0A841GWP9</accession>
<dbReference type="InterPro" id="IPR036866">
    <property type="entry name" value="RibonucZ/Hydroxyglut_hydro"/>
</dbReference>
<dbReference type="InterPro" id="IPR001279">
    <property type="entry name" value="Metallo-B-lactamas"/>
</dbReference>
<reference evidence="2 3" key="1">
    <citation type="submission" date="2020-08" db="EMBL/GenBank/DDBJ databases">
        <title>Genomic Encyclopedia of Type Strains, Phase IV (KMG-IV): sequencing the most valuable type-strain genomes for metagenomic binning, comparative biology and taxonomic classification.</title>
        <authorList>
            <person name="Goeker M."/>
        </authorList>
    </citation>
    <scope>NUCLEOTIDE SEQUENCE [LARGE SCALE GENOMIC DNA]</scope>
    <source>
        <strain evidence="2 3">DSM 29007</strain>
    </source>
</reference>
<dbReference type="PANTHER" id="PTHR23131:SF4">
    <property type="entry name" value="METALLO-BETA-LACTAMASE SUPERFAMILY POTEIN"/>
    <property type="match status" value="1"/>
</dbReference>
<dbReference type="Proteomes" id="UP000582837">
    <property type="component" value="Unassembled WGS sequence"/>
</dbReference>
<evidence type="ECO:0000313" key="3">
    <source>
        <dbReference type="Proteomes" id="UP000582837"/>
    </source>
</evidence>
<dbReference type="InterPro" id="IPR036388">
    <property type="entry name" value="WH-like_DNA-bd_sf"/>
</dbReference>
<dbReference type="SMART" id="SM00849">
    <property type="entry name" value="Lactamase_B"/>
    <property type="match status" value="1"/>
</dbReference>
<dbReference type="SUPFAM" id="SSF56281">
    <property type="entry name" value="Metallo-hydrolase/oxidoreductase"/>
    <property type="match status" value="1"/>
</dbReference>
<dbReference type="AlphaFoldDB" id="A0A841GWP9"/>
<proteinExistence type="predicted"/>
<gene>
    <name evidence="2" type="ORF">HNQ61_000417</name>
</gene>
<keyword evidence="2" id="KW-0378">Hydrolase</keyword>
<protein>
    <submittedName>
        <fullName evidence="2">Glyoxylase-like metal-dependent hydrolase (Beta-lactamase superfamily II)</fullName>
    </submittedName>
</protein>
<dbReference type="RefSeq" id="WP_170031204.1">
    <property type="nucleotide sequence ID" value="NZ_JABDTL010000001.1"/>
</dbReference>
<dbReference type="EMBL" id="JACHIA010000001">
    <property type="protein sequence ID" value="MBB6068806.1"/>
    <property type="molecule type" value="Genomic_DNA"/>
</dbReference>
<comment type="caution">
    <text evidence="2">The sequence shown here is derived from an EMBL/GenBank/DDBJ whole genome shotgun (WGS) entry which is preliminary data.</text>
</comment>
<dbReference type="Gene3D" id="1.10.10.10">
    <property type="entry name" value="Winged helix-like DNA-binding domain superfamily/Winged helix DNA-binding domain"/>
    <property type="match status" value="1"/>
</dbReference>
<dbReference type="Gene3D" id="3.60.15.10">
    <property type="entry name" value="Ribonuclease Z/Hydroxyacylglutathione hydrolase-like"/>
    <property type="match status" value="1"/>
</dbReference>